<dbReference type="KEGG" id="mbe:MBM_08338"/>
<dbReference type="OrthoDB" id="4085451at2759"/>
<name>K1W8V5_MARBU</name>
<feature type="compositionally biased region" description="Low complexity" evidence="1">
    <location>
        <begin position="73"/>
        <end position="83"/>
    </location>
</feature>
<evidence type="ECO:0000313" key="4">
    <source>
        <dbReference type="Proteomes" id="UP000006753"/>
    </source>
</evidence>
<dbReference type="Pfam" id="PF22943">
    <property type="entry name" value="HTH_68"/>
    <property type="match status" value="1"/>
</dbReference>
<evidence type="ECO:0000256" key="1">
    <source>
        <dbReference type="SAM" id="MobiDB-lite"/>
    </source>
</evidence>
<evidence type="ECO:0000313" key="3">
    <source>
        <dbReference type="EMBL" id="EKD13620.1"/>
    </source>
</evidence>
<dbReference type="HOGENOM" id="CLU_087328_0_0_1"/>
<dbReference type="Proteomes" id="UP000006753">
    <property type="component" value="Unassembled WGS sequence"/>
</dbReference>
<organism evidence="3 4">
    <name type="scientific">Marssonina brunnea f. sp. multigermtubi (strain MB_m1)</name>
    <name type="common">Marssonina leaf spot fungus</name>
    <dbReference type="NCBI Taxonomy" id="1072389"/>
    <lineage>
        <taxon>Eukaryota</taxon>
        <taxon>Fungi</taxon>
        <taxon>Dikarya</taxon>
        <taxon>Ascomycota</taxon>
        <taxon>Pezizomycotina</taxon>
        <taxon>Leotiomycetes</taxon>
        <taxon>Helotiales</taxon>
        <taxon>Drepanopezizaceae</taxon>
        <taxon>Drepanopeziza</taxon>
    </lineage>
</organism>
<dbReference type="GeneID" id="18764273"/>
<dbReference type="EMBL" id="JH921449">
    <property type="protein sequence ID" value="EKD13620.1"/>
    <property type="molecule type" value="Genomic_DNA"/>
</dbReference>
<keyword evidence="4" id="KW-1185">Reference proteome</keyword>
<feature type="compositionally biased region" description="Low complexity" evidence="1">
    <location>
        <begin position="31"/>
        <end position="42"/>
    </location>
</feature>
<reference evidence="3 4" key="1">
    <citation type="journal article" date="2012" name="BMC Genomics">
        <title>Sequencing the genome of Marssonina brunnea reveals fungus-poplar co-evolution.</title>
        <authorList>
            <person name="Zhu S."/>
            <person name="Cao Y.-Z."/>
            <person name="Jiang C."/>
            <person name="Tan B.-Y."/>
            <person name="Wang Z."/>
            <person name="Feng S."/>
            <person name="Zhang L."/>
            <person name="Su X.-H."/>
            <person name="Brejova B."/>
            <person name="Vinar T."/>
            <person name="Xu M."/>
            <person name="Wang M.-X."/>
            <person name="Zhang S.-G."/>
            <person name="Huang M.-R."/>
            <person name="Wu R."/>
            <person name="Zhou Y."/>
        </authorList>
    </citation>
    <scope>NUCLEOTIDE SEQUENCE [LARGE SCALE GENOMIC DNA]</scope>
    <source>
        <strain evidence="3 4">MB_m1</strain>
    </source>
</reference>
<feature type="region of interest" description="Disordered" evidence="1">
    <location>
        <begin position="1"/>
        <end position="157"/>
    </location>
</feature>
<protein>
    <recommendedName>
        <fullName evidence="2">Helix-turn-helix domain-containing protein</fullName>
    </recommendedName>
</protein>
<feature type="domain" description="Helix-turn-helix" evidence="2">
    <location>
        <begin position="189"/>
        <end position="233"/>
    </location>
</feature>
<feature type="compositionally biased region" description="Low complexity" evidence="1">
    <location>
        <begin position="1"/>
        <end position="21"/>
    </location>
</feature>
<feature type="compositionally biased region" description="Basic and acidic residues" evidence="1">
    <location>
        <begin position="59"/>
        <end position="68"/>
    </location>
</feature>
<dbReference type="InParanoid" id="K1W8V5"/>
<proteinExistence type="predicted"/>
<dbReference type="InterPro" id="IPR054448">
    <property type="entry name" value="HTH_put_ascomycetes"/>
</dbReference>
<sequence>MGSSASKASNAASKLPAAATKTARKYPTRTPPTTSTNTTTNARPHRPTREASIGPTVHPETHMSEMRDQAINLDASDPDLALDARLRTLGPVQPNPTQSKSSTFSFPPQNSGCRSNAPRSPSSDPSPASSGFQPSASTPQQSIFPTADGGSAPRPNAAVRLLTARSRLAEEAEMEFARTGKSSAVGRRFVDVHTLKQILLLRDVKGLEGGEIERKLGLGEGSVRKLGAKGVVGVGS</sequence>
<feature type="compositionally biased region" description="Polar residues" evidence="1">
    <location>
        <begin position="131"/>
        <end position="144"/>
    </location>
</feature>
<dbReference type="RefSeq" id="XP_007296227.1">
    <property type="nucleotide sequence ID" value="XM_007296165.1"/>
</dbReference>
<accession>K1W8V5</accession>
<feature type="compositionally biased region" description="Low complexity" evidence="1">
    <location>
        <begin position="114"/>
        <end position="130"/>
    </location>
</feature>
<evidence type="ECO:0000259" key="2">
    <source>
        <dbReference type="Pfam" id="PF22943"/>
    </source>
</evidence>
<dbReference type="AlphaFoldDB" id="K1W8V5"/>
<dbReference type="eggNOG" id="ENOG502SEWH">
    <property type="taxonomic scope" value="Eukaryota"/>
</dbReference>
<feature type="compositionally biased region" description="Polar residues" evidence="1">
    <location>
        <begin position="95"/>
        <end position="113"/>
    </location>
</feature>
<gene>
    <name evidence="3" type="ORF">MBM_08338</name>
</gene>
<dbReference type="OMA" id="QFDPRRN"/>
<dbReference type="STRING" id="1072389.K1W8V5"/>